<reference evidence="3" key="1">
    <citation type="submission" date="2020-03" db="EMBL/GenBank/DDBJ databases">
        <title>Spirochaetal bacteria isolated from arthropods constitute a novel genus Entomospira genus novum within the order Spirochaetales.</title>
        <authorList>
            <person name="Grana-Miraglia L."/>
            <person name="Sikutova S."/>
            <person name="Fingerle V."/>
            <person name="Sing A."/>
            <person name="Castillo-Ramirez S."/>
            <person name="Margos G."/>
            <person name="Rudolf I."/>
        </authorList>
    </citation>
    <scope>NUCLEOTIDE SEQUENCE</scope>
    <source>
        <strain evidence="3">BR149</strain>
    </source>
</reference>
<organism evidence="3 4">
    <name type="scientific">Entomospira culicis</name>
    <dbReference type="NCBI Taxonomy" id="2719989"/>
    <lineage>
        <taxon>Bacteria</taxon>
        <taxon>Pseudomonadati</taxon>
        <taxon>Spirochaetota</taxon>
        <taxon>Spirochaetia</taxon>
        <taxon>Spirochaetales</taxon>
        <taxon>Spirochaetaceae</taxon>
        <taxon>Entomospira</taxon>
    </lineage>
</organism>
<comment type="cofactor">
    <cofactor evidence="2">
        <name>Mg(2+)</name>
        <dbReference type="ChEBI" id="CHEBI:18420"/>
    </cofactor>
    <text evidence="2">Binds 2 magnesium ions per subunit.</text>
</comment>
<dbReference type="GO" id="GO:0016094">
    <property type="term" value="P:polyprenol biosynthetic process"/>
    <property type="evidence" value="ECO:0007669"/>
    <property type="project" value="TreeGrafter"/>
</dbReference>
<gene>
    <name evidence="3" type="primary">uppS</name>
    <name evidence="3" type="ORF">HCT48_05150</name>
</gene>
<feature type="binding site" evidence="2">
    <location>
        <begin position="60"/>
        <end position="62"/>
    </location>
    <ligand>
        <name>substrate</name>
    </ligand>
</feature>
<sequence>MAVKEFPHHVGIIMDGNGRWAKAKSLPRSKGHVQGLQATKNIVAHVAKSPIPYLSLYTFSTENWTRAQEEVGALMNLIATHLKAQLPFYHEYGIRILHSGDKHRLSKQIIKDLDEVEAKTAHHTQLTLNLLIDYGGRDEIIRAAQRVLAQELALNQESLRQHLDQPSLPDLDCVIRTAGEERLSNFMLWQSAYAEMIYIKTLWPDFTPKEFDLAMTSYQNRHRTFGGE</sequence>
<dbReference type="GO" id="GO:0045547">
    <property type="term" value="F:ditrans,polycis-polyprenyl diphosphate synthase [(2E,6E)-farnesyl diphosphate specific] activity"/>
    <property type="evidence" value="ECO:0007669"/>
    <property type="project" value="TreeGrafter"/>
</dbReference>
<accession>A0A968GJ32</accession>
<dbReference type="Gene3D" id="3.40.1180.10">
    <property type="entry name" value="Decaprenyl diphosphate synthase-like"/>
    <property type="match status" value="1"/>
</dbReference>
<feature type="binding site" evidence="2">
    <location>
        <begin position="182"/>
        <end position="184"/>
    </location>
    <ligand>
        <name>substrate</name>
    </ligand>
</feature>
<evidence type="ECO:0000313" key="3">
    <source>
        <dbReference type="EMBL" id="NIZ69600.1"/>
    </source>
</evidence>
<dbReference type="NCBIfam" id="TIGR00055">
    <property type="entry name" value="uppS"/>
    <property type="match status" value="1"/>
</dbReference>
<dbReference type="PANTHER" id="PTHR10291">
    <property type="entry name" value="DEHYDRODOLICHYL DIPHOSPHATE SYNTHASE FAMILY MEMBER"/>
    <property type="match status" value="1"/>
</dbReference>
<dbReference type="EMBL" id="JAATLM010000001">
    <property type="protein sequence ID" value="NIZ69600.1"/>
    <property type="molecule type" value="Genomic_DNA"/>
</dbReference>
<keyword evidence="1 2" id="KW-0808">Transferase</keyword>
<feature type="binding site" evidence="2">
    <location>
        <position position="66"/>
    </location>
    <ligand>
        <name>substrate</name>
    </ligand>
</feature>
<comment type="similarity">
    <text evidence="2">Belongs to the UPP synthase family.</text>
</comment>
<dbReference type="PANTHER" id="PTHR10291:SF0">
    <property type="entry name" value="DEHYDRODOLICHYL DIPHOSPHATE SYNTHASE 2"/>
    <property type="match status" value="1"/>
</dbReference>
<feature type="binding site" evidence="2">
    <location>
        <position position="20"/>
    </location>
    <ligand>
        <name>substrate</name>
    </ligand>
</feature>
<feature type="binding site" evidence="2">
    <location>
        <position position="64"/>
    </location>
    <ligand>
        <name>substrate</name>
    </ligand>
</feature>
<feature type="binding site" evidence="2">
    <location>
        <position position="176"/>
    </location>
    <ligand>
        <name>substrate</name>
    </ligand>
</feature>
<feature type="active site" description="Proton acceptor" evidence="2">
    <location>
        <position position="63"/>
    </location>
</feature>
<keyword evidence="4" id="KW-1185">Reference proteome</keyword>
<feature type="binding site" evidence="2">
    <location>
        <position position="195"/>
    </location>
    <ligand>
        <name>Mg(2+)</name>
        <dbReference type="ChEBI" id="CHEBI:18420"/>
    </ligand>
</feature>
<feature type="binding site" evidence="2">
    <location>
        <position position="28"/>
    </location>
    <ligand>
        <name>substrate</name>
    </ligand>
</feature>
<comment type="subunit">
    <text evidence="2">Homodimer.</text>
</comment>
<dbReference type="InterPro" id="IPR036424">
    <property type="entry name" value="UPP_synth-like_sf"/>
</dbReference>
<comment type="caution">
    <text evidence="3">The sequence shown here is derived from an EMBL/GenBank/DDBJ whole genome shotgun (WGS) entry which is preliminary data.</text>
</comment>
<evidence type="ECO:0000256" key="1">
    <source>
        <dbReference type="ARBA" id="ARBA00022679"/>
    </source>
</evidence>
<feature type="binding site" evidence="2">
    <location>
        <begin position="16"/>
        <end position="19"/>
    </location>
    <ligand>
        <name>substrate</name>
    </ligand>
</feature>
<feature type="binding site" evidence="2">
    <location>
        <position position="32"/>
    </location>
    <ligand>
        <name>substrate</name>
    </ligand>
</feature>
<keyword evidence="2" id="KW-0460">Magnesium</keyword>
<dbReference type="EC" id="2.5.1.-" evidence="2"/>
<comment type="function">
    <text evidence="2">Catalyzes the condensation of isopentenyl diphosphate (IPP) with allylic pyrophosphates generating different type of terpenoids.</text>
</comment>
<dbReference type="Proteomes" id="UP000778951">
    <property type="component" value="Unassembled WGS sequence"/>
</dbReference>
<feature type="binding site" evidence="2">
    <location>
        <position position="15"/>
    </location>
    <ligand>
        <name>Mg(2+)</name>
        <dbReference type="ChEBI" id="CHEBI:18420"/>
    </ligand>
</feature>
<dbReference type="GO" id="GO:0000287">
    <property type="term" value="F:magnesium ion binding"/>
    <property type="evidence" value="ECO:0007669"/>
    <property type="project" value="UniProtKB-UniRule"/>
</dbReference>
<name>A0A968GJ32_9SPIO</name>
<dbReference type="Pfam" id="PF01255">
    <property type="entry name" value="Prenyltransf"/>
    <property type="match status" value="1"/>
</dbReference>
<dbReference type="CDD" id="cd00475">
    <property type="entry name" value="Cis_IPPS"/>
    <property type="match status" value="1"/>
</dbReference>
<keyword evidence="2" id="KW-0479">Metal-binding</keyword>
<evidence type="ECO:0000256" key="2">
    <source>
        <dbReference type="HAMAP-Rule" id="MF_01139"/>
    </source>
</evidence>
<protein>
    <recommendedName>
        <fullName evidence="2">Isoprenyl transferase</fullName>
        <ecNumber evidence="2">2.5.1.-</ecNumber>
    </recommendedName>
</protein>
<dbReference type="AlphaFoldDB" id="A0A968GJ32"/>
<feature type="active site" evidence="2">
    <location>
        <position position="15"/>
    </location>
</feature>
<proteinExistence type="inferred from homology"/>
<dbReference type="InterPro" id="IPR001441">
    <property type="entry name" value="UPP_synth-like"/>
</dbReference>
<evidence type="ECO:0000313" key="4">
    <source>
        <dbReference type="Proteomes" id="UP000778951"/>
    </source>
</evidence>
<dbReference type="RefSeq" id="WP_167695685.1">
    <property type="nucleotide sequence ID" value="NZ_CP118181.1"/>
</dbReference>
<dbReference type="SUPFAM" id="SSF64005">
    <property type="entry name" value="Undecaprenyl diphosphate synthase"/>
    <property type="match status" value="1"/>
</dbReference>
<dbReference type="HAMAP" id="MF_01139">
    <property type="entry name" value="ISPT"/>
    <property type="match status" value="1"/>
</dbReference>